<accession>A0A3B0ZMU0</accession>
<evidence type="ECO:0000313" key="1">
    <source>
        <dbReference type="EMBL" id="VAW94885.1"/>
    </source>
</evidence>
<dbReference type="EMBL" id="UOFS01000019">
    <property type="protein sequence ID" value="VAW94885.1"/>
    <property type="molecule type" value="Genomic_DNA"/>
</dbReference>
<name>A0A3B0ZMU0_9ZZZZ</name>
<reference evidence="1" key="1">
    <citation type="submission" date="2018-06" db="EMBL/GenBank/DDBJ databases">
        <authorList>
            <person name="Zhirakovskaya E."/>
        </authorList>
    </citation>
    <scope>NUCLEOTIDE SEQUENCE</scope>
</reference>
<dbReference type="GO" id="GO:0050482">
    <property type="term" value="P:arachidonate secretion"/>
    <property type="evidence" value="ECO:0007669"/>
    <property type="project" value="InterPro"/>
</dbReference>
<proteinExistence type="predicted"/>
<dbReference type="AlphaFoldDB" id="A0A3B0ZMU0"/>
<gene>
    <name evidence="1" type="ORF">MNBD_GAMMA22-1668</name>
</gene>
<dbReference type="InterPro" id="IPR036444">
    <property type="entry name" value="PLipase_A2_dom_sf"/>
</dbReference>
<protein>
    <submittedName>
        <fullName evidence="1">Uncharacterized protein</fullName>
    </submittedName>
</protein>
<sequence>MRKIIFFILIFIIADLDIKVNDNFDVSLVFCNTAQASYATVRDRVCGSSKRIRCSAPIKNPYDAKFQGACSTHDYCYRFGYATYGESQVFCDAAFLHEMNNICSNLDWMLLASSGLSFAACRTAAKVYYSAVLVAGASSFQKGRKKCQYKGLCPPGKFSTTGNLNNCKCPLNTRKVYTEKITKSTAYCKGLVDCPTGIFYTDGEYRGCRCHAGVGKSYSGLGNIQAQCKGAAGIATCPKGKFSTTGKFRNCKCAGGTSKKRWGAGNMYGMCAGEENKRTCPKGKFSTTGKFRNCKCPGGQGKKRWGVGSMYGMCKGTAGKARCPGGKFKTTKKWRGCKCPAGKKKKYTNIFKSKAQCR</sequence>
<dbReference type="GO" id="GO:0004623">
    <property type="term" value="F:phospholipase A2 activity"/>
    <property type="evidence" value="ECO:0007669"/>
    <property type="project" value="InterPro"/>
</dbReference>
<dbReference type="SUPFAM" id="SSF48619">
    <property type="entry name" value="Phospholipase A2, PLA2"/>
    <property type="match status" value="1"/>
</dbReference>
<organism evidence="1">
    <name type="scientific">hydrothermal vent metagenome</name>
    <dbReference type="NCBI Taxonomy" id="652676"/>
    <lineage>
        <taxon>unclassified sequences</taxon>
        <taxon>metagenomes</taxon>
        <taxon>ecological metagenomes</taxon>
    </lineage>
</organism>
<dbReference type="GO" id="GO:0006644">
    <property type="term" value="P:phospholipid metabolic process"/>
    <property type="evidence" value="ECO:0007669"/>
    <property type="project" value="InterPro"/>
</dbReference>
<dbReference type="Gene3D" id="1.20.90.10">
    <property type="entry name" value="Phospholipase A2 domain"/>
    <property type="match status" value="1"/>
</dbReference>